<organism evidence="7 8">
    <name type="scientific">Paracholeplasma vituli</name>
    <dbReference type="NCBI Taxonomy" id="69473"/>
    <lineage>
        <taxon>Bacteria</taxon>
        <taxon>Bacillati</taxon>
        <taxon>Mycoplasmatota</taxon>
        <taxon>Mollicutes</taxon>
        <taxon>Acholeplasmatales</taxon>
        <taxon>Acholeplasmataceae</taxon>
        <taxon>Paracholeplasma</taxon>
    </lineage>
</organism>
<keyword evidence="8" id="KW-1185">Reference proteome</keyword>
<evidence type="ECO:0000313" key="8">
    <source>
        <dbReference type="Proteomes" id="UP001209076"/>
    </source>
</evidence>
<keyword evidence="1 6" id="KW-0808">Transferase</keyword>
<keyword evidence="6" id="KW-0067">ATP-binding</keyword>
<feature type="active site" description="Proton acceptor" evidence="6">
    <location>
        <position position="42"/>
    </location>
</feature>
<dbReference type="SUPFAM" id="SSF111331">
    <property type="entry name" value="NAD kinase/diacylglycerol kinase-like"/>
    <property type="match status" value="1"/>
</dbReference>
<dbReference type="InterPro" id="IPR002504">
    <property type="entry name" value="NADK"/>
</dbReference>
<comment type="caution">
    <text evidence="6">Lacks conserved residue(s) required for the propagation of feature annotation.</text>
</comment>
<keyword evidence="3 6" id="KW-0521">NADP</keyword>
<comment type="similarity">
    <text evidence="6">Belongs to the NAD kinase family.</text>
</comment>
<sequence>MRYAILHKSNAESLAVRKALVEKIEGTYDEVSPEVVFSIGGDGTVLNVISKYSHILDQVLIVSIHTGTIGFYTEFLPSDLDGILDLLKTDYQTNNFSLLQYKTNGHIGYAMNEVFVSGKHKMLEAKVFIDDIEIMNTRGNGICISTPTGSTAYNYALGGAIVDHDIKAVQLTLSAPFETIKHRMAYPIVLSERHEFIIKPKNVDTELSADRFHLSLSNVKEIRVKISDKSAKFLKNSNNVFAVRIKDTFIGE</sequence>
<evidence type="ECO:0000256" key="5">
    <source>
        <dbReference type="ARBA" id="ARBA00047925"/>
    </source>
</evidence>
<keyword evidence="6" id="KW-0547">Nucleotide-binding</keyword>
<accession>A0ABT2PXL6</accession>
<dbReference type="Gene3D" id="2.60.200.30">
    <property type="entry name" value="Probable inorganic polyphosphate/atp-NAD kinase, domain 2"/>
    <property type="match status" value="1"/>
</dbReference>
<dbReference type="InterPro" id="IPR016064">
    <property type="entry name" value="NAD/diacylglycerol_kinase_sf"/>
</dbReference>
<proteinExistence type="inferred from homology"/>
<dbReference type="Gene3D" id="3.40.50.10330">
    <property type="entry name" value="Probable inorganic polyphosphate/atp-NAD kinase, domain 1"/>
    <property type="match status" value="1"/>
</dbReference>
<dbReference type="EC" id="2.7.1.23" evidence="6"/>
<dbReference type="Pfam" id="PF20143">
    <property type="entry name" value="NAD_kinase_C"/>
    <property type="match status" value="1"/>
</dbReference>
<dbReference type="InterPro" id="IPR017438">
    <property type="entry name" value="ATP-NAD_kinase_N"/>
</dbReference>
<comment type="caution">
    <text evidence="7">The sequence shown here is derived from an EMBL/GenBank/DDBJ whole genome shotgun (WGS) entry which is preliminary data.</text>
</comment>
<comment type="catalytic activity">
    <reaction evidence="5 6">
        <text>NAD(+) + ATP = ADP + NADP(+) + H(+)</text>
        <dbReference type="Rhea" id="RHEA:18629"/>
        <dbReference type="ChEBI" id="CHEBI:15378"/>
        <dbReference type="ChEBI" id="CHEBI:30616"/>
        <dbReference type="ChEBI" id="CHEBI:57540"/>
        <dbReference type="ChEBI" id="CHEBI:58349"/>
        <dbReference type="ChEBI" id="CHEBI:456216"/>
        <dbReference type="EC" id="2.7.1.23"/>
    </reaction>
</comment>
<dbReference type="GO" id="GO:0016301">
    <property type="term" value="F:kinase activity"/>
    <property type="evidence" value="ECO:0007669"/>
    <property type="project" value="UniProtKB-KW"/>
</dbReference>
<feature type="binding site" evidence="6">
    <location>
        <begin position="112"/>
        <end position="113"/>
    </location>
    <ligand>
        <name>NAD(+)</name>
        <dbReference type="ChEBI" id="CHEBI:57540"/>
    </ligand>
</feature>
<evidence type="ECO:0000256" key="4">
    <source>
        <dbReference type="ARBA" id="ARBA00023027"/>
    </source>
</evidence>
<feature type="binding site" evidence="6">
    <location>
        <begin position="42"/>
        <end position="43"/>
    </location>
    <ligand>
        <name>NAD(+)</name>
        <dbReference type="ChEBI" id="CHEBI:57540"/>
    </ligand>
</feature>
<dbReference type="InterPro" id="IPR017437">
    <property type="entry name" value="ATP-NAD_kinase_PpnK-typ_C"/>
</dbReference>
<evidence type="ECO:0000256" key="6">
    <source>
        <dbReference type="HAMAP-Rule" id="MF_00361"/>
    </source>
</evidence>
<dbReference type="Pfam" id="PF01513">
    <property type="entry name" value="NAD_kinase"/>
    <property type="match status" value="1"/>
</dbReference>
<keyword evidence="6" id="KW-0963">Cytoplasm</keyword>
<keyword evidence="4 6" id="KW-0520">NAD</keyword>
<dbReference type="Proteomes" id="UP001209076">
    <property type="component" value="Unassembled WGS sequence"/>
</dbReference>
<dbReference type="PANTHER" id="PTHR20275:SF0">
    <property type="entry name" value="NAD KINASE"/>
    <property type="match status" value="1"/>
</dbReference>
<evidence type="ECO:0000256" key="3">
    <source>
        <dbReference type="ARBA" id="ARBA00022857"/>
    </source>
</evidence>
<keyword evidence="2 6" id="KW-0418">Kinase</keyword>
<gene>
    <name evidence="6" type="primary">nadK</name>
    <name evidence="7" type="ORF">N7603_08540</name>
</gene>
<dbReference type="RefSeq" id="WP_262097022.1">
    <property type="nucleotide sequence ID" value="NZ_JAOEGN010000023.1"/>
</dbReference>
<dbReference type="HAMAP" id="MF_00361">
    <property type="entry name" value="NAD_kinase"/>
    <property type="match status" value="1"/>
</dbReference>
<feature type="binding site" evidence="6">
    <location>
        <position position="138"/>
    </location>
    <ligand>
        <name>NAD(+)</name>
        <dbReference type="ChEBI" id="CHEBI:57540"/>
    </ligand>
</feature>
<reference evidence="8" key="1">
    <citation type="submission" date="2023-07" db="EMBL/GenBank/DDBJ databases">
        <title>Novel Mycoplasma species identified in domestic and wild animals.</title>
        <authorList>
            <person name="Volokhov D.V."/>
            <person name="Furtak V.A."/>
            <person name="Zagorodnyaya T.A."/>
        </authorList>
    </citation>
    <scope>NUCLEOTIDE SEQUENCE [LARGE SCALE GENOMIC DNA]</scope>
    <source>
        <strain evidence="8">92-19</strain>
    </source>
</reference>
<evidence type="ECO:0000256" key="1">
    <source>
        <dbReference type="ARBA" id="ARBA00022679"/>
    </source>
</evidence>
<feature type="binding site" evidence="6">
    <location>
        <position position="140"/>
    </location>
    <ligand>
        <name>NAD(+)</name>
        <dbReference type="ChEBI" id="CHEBI:57540"/>
    </ligand>
</feature>
<comment type="cofactor">
    <cofactor evidence="6">
        <name>a divalent metal cation</name>
        <dbReference type="ChEBI" id="CHEBI:60240"/>
    </cofactor>
</comment>
<dbReference type="EMBL" id="JAOEGN010000023">
    <property type="protein sequence ID" value="MCU0105703.1"/>
    <property type="molecule type" value="Genomic_DNA"/>
</dbReference>
<feature type="binding site" evidence="6">
    <location>
        <position position="175"/>
    </location>
    <ligand>
        <name>NAD(+)</name>
        <dbReference type="ChEBI" id="CHEBI:57540"/>
    </ligand>
</feature>
<protein>
    <recommendedName>
        <fullName evidence="6">NAD kinase</fullName>
        <ecNumber evidence="6">2.7.1.23</ecNumber>
    </recommendedName>
    <alternativeName>
        <fullName evidence="6">ATP-dependent NAD kinase</fullName>
    </alternativeName>
</protein>
<comment type="function">
    <text evidence="6">Involved in the regulation of the intracellular balance of NAD and NADP, and is a key enzyme in the biosynthesis of NADP. Catalyzes specifically the phosphorylation on 2'-hydroxyl of the adenosine moiety of NAD to yield NADP.</text>
</comment>
<name>A0ABT2PXL6_9MOLU</name>
<dbReference type="PANTHER" id="PTHR20275">
    <property type="entry name" value="NAD KINASE"/>
    <property type="match status" value="1"/>
</dbReference>
<evidence type="ECO:0000313" key="7">
    <source>
        <dbReference type="EMBL" id="MCU0105703.1"/>
    </source>
</evidence>
<comment type="subcellular location">
    <subcellularLocation>
        <location evidence="6">Cytoplasm</location>
    </subcellularLocation>
</comment>
<evidence type="ECO:0000256" key="2">
    <source>
        <dbReference type="ARBA" id="ARBA00022777"/>
    </source>
</evidence>